<dbReference type="AlphaFoldDB" id="A0A4U7B083"/>
<sequence>MKTQTIISLVLCLATCFVEASPARELSLAKRADGPVKQDQATYDGQTASFKKSGTCRMFEKGDWNGRSVNECKDWCSLPRSERDKSTRPGRGTTKRGVIAKREQDLGAKGMTCMGDTTGQMKLMEGPDGSTFRLGACSCSAPAIAAVIADAVLKALPMLDNILCKVATEALGIVIDIGTTVIPGGQAVKGVSTIARAAKTIAENGENAMGFASWFGDICNKDNDPKVAAVLAQGDKYFHPLTTASSKIAESAGCVVDKSKCQPLPPEDPPPKDPSPAKDTNPDTPQPDSSKPSTASPGKPKPSATTPAKPTQSDKPTTAEPSGKNNNTDTSTTPGSSQTCSDGSTNCEMQLDPNTNQYVESPSPGSSSTYPSSNGPTDTSQQPQQTSPYQQQGYPDSQQTTSSQQQSSPSQQQAPQQDSYQSSQSSQSSQQNPYNIPNMQSGGTAPSNDILGGNPQYGSQIAGY</sequence>
<feature type="region of interest" description="Disordered" evidence="1">
    <location>
        <begin position="259"/>
        <end position="464"/>
    </location>
</feature>
<name>A0A4U7B083_9PEZI</name>
<feature type="signal peptide" evidence="2">
    <location>
        <begin position="1"/>
        <end position="20"/>
    </location>
</feature>
<feature type="compositionally biased region" description="Low complexity" evidence="1">
    <location>
        <begin position="296"/>
        <end position="311"/>
    </location>
</feature>
<accession>A0A4U7B083</accession>
<reference evidence="3 4" key="1">
    <citation type="submission" date="2018-02" db="EMBL/GenBank/DDBJ databases">
        <title>Draft genome sequences of Elsinoe sp., causing black scab on jojoba.</title>
        <authorList>
            <person name="Stodart B."/>
            <person name="Jeffress S."/>
            <person name="Ash G."/>
            <person name="Arun Chinnappa K."/>
        </authorList>
    </citation>
    <scope>NUCLEOTIDE SEQUENCE [LARGE SCALE GENOMIC DNA]</scope>
    <source>
        <strain evidence="3 4">Hillstone_2</strain>
    </source>
</reference>
<evidence type="ECO:0000256" key="2">
    <source>
        <dbReference type="SAM" id="SignalP"/>
    </source>
</evidence>
<keyword evidence="2" id="KW-0732">Signal</keyword>
<organism evidence="3 4">
    <name type="scientific">Elsinoe australis</name>
    <dbReference type="NCBI Taxonomy" id="40998"/>
    <lineage>
        <taxon>Eukaryota</taxon>
        <taxon>Fungi</taxon>
        <taxon>Dikarya</taxon>
        <taxon>Ascomycota</taxon>
        <taxon>Pezizomycotina</taxon>
        <taxon>Dothideomycetes</taxon>
        <taxon>Dothideomycetidae</taxon>
        <taxon>Myriangiales</taxon>
        <taxon>Elsinoaceae</taxon>
        <taxon>Elsinoe</taxon>
    </lineage>
</organism>
<proteinExistence type="predicted"/>
<dbReference type="EMBL" id="PTQR01000086">
    <property type="protein sequence ID" value="TKX20717.1"/>
    <property type="molecule type" value="Genomic_DNA"/>
</dbReference>
<gene>
    <name evidence="3" type="ORF">C1H76_7103</name>
</gene>
<comment type="caution">
    <text evidence="3">The sequence shown here is derived from an EMBL/GenBank/DDBJ whole genome shotgun (WGS) entry which is preliminary data.</text>
</comment>
<feature type="compositionally biased region" description="Polar residues" evidence="1">
    <location>
        <begin position="313"/>
        <end position="360"/>
    </location>
</feature>
<feature type="chain" id="PRO_5020979085" evidence="2">
    <location>
        <begin position="21"/>
        <end position="464"/>
    </location>
</feature>
<feature type="compositionally biased region" description="Pro residues" evidence="1">
    <location>
        <begin position="263"/>
        <end position="274"/>
    </location>
</feature>
<feature type="compositionally biased region" description="Polar residues" evidence="1">
    <location>
        <begin position="282"/>
        <end position="295"/>
    </location>
</feature>
<evidence type="ECO:0000313" key="4">
    <source>
        <dbReference type="Proteomes" id="UP000308133"/>
    </source>
</evidence>
<dbReference type="Proteomes" id="UP000308133">
    <property type="component" value="Unassembled WGS sequence"/>
</dbReference>
<evidence type="ECO:0000256" key="1">
    <source>
        <dbReference type="SAM" id="MobiDB-lite"/>
    </source>
</evidence>
<feature type="compositionally biased region" description="Polar residues" evidence="1">
    <location>
        <begin position="432"/>
        <end position="447"/>
    </location>
</feature>
<protein>
    <submittedName>
        <fullName evidence="3">Uncharacterized protein</fullName>
    </submittedName>
</protein>
<evidence type="ECO:0000313" key="3">
    <source>
        <dbReference type="EMBL" id="TKX20717.1"/>
    </source>
</evidence>
<feature type="compositionally biased region" description="Low complexity" evidence="1">
    <location>
        <begin position="361"/>
        <end position="431"/>
    </location>
</feature>